<name>A0ABT1JPF4_ACTCY</name>
<accession>A0ABT1JPF4</accession>
<proteinExistence type="predicted"/>
<evidence type="ECO:0000259" key="2">
    <source>
        <dbReference type="Pfam" id="PF14530"/>
    </source>
</evidence>
<keyword evidence="4" id="KW-1185">Reference proteome</keyword>
<comment type="caution">
    <text evidence="3">The sequence shown here is derived from an EMBL/GenBank/DDBJ whole genome shotgun (WGS) entry which is preliminary data.</text>
</comment>
<reference evidence="3 4" key="2">
    <citation type="submission" date="2022-06" db="EMBL/GenBank/DDBJ databases">
        <title>Genomic Encyclopedia of Type Strains, Phase I: the one thousand microbial genomes (KMG-I) project.</title>
        <authorList>
            <person name="Kyrpides N."/>
        </authorList>
    </citation>
    <scope>NUCLEOTIDE SEQUENCE [LARGE SCALE GENOMIC DNA]</scope>
    <source>
        <strain evidence="3 4">DSM 43889</strain>
    </source>
</reference>
<dbReference type="Pfam" id="PF14530">
    <property type="entry name" value="DUF4439"/>
    <property type="match status" value="1"/>
</dbReference>
<feature type="compositionally biased region" description="Polar residues" evidence="1">
    <location>
        <begin position="1"/>
        <end position="17"/>
    </location>
</feature>
<dbReference type="InterPro" id="IPR029447">
    <property type="entry name" value="DUF4439"/>
</dbReference>
<sequence>MSTSADANQPTSPSGTPLSPAAEATDAVQRALAAEHAAFWAYGLADAYLDEQHDGALAEGRTEHRRRRDEVEALLTAGGTNPVPAEPSYQTPEPVVDARPALVLVLTAETDVAAAWRYVLERTADGELRAAAFAALVDAARRAVGWRQALGLDPVTVAFPGRG</sequence>
<dbReference type="CDD" id="cd00657">
    <property type="entry name" value="Ferritin_like"/>
    <property type="match status" value="1"/>
</dbReference>
<evidence type="ECO:0000313" key="4">
    <source>
        <dbReference type="Proteomes" id="UP000791080"/>
    </source>
</evidence>
<dbReference type="SUPFAM" id="SSF47240">
    <property type="entry name" value="Ferritin-like"/>
    <property type="match status" value="1"/>
</dbReference>
<dbReference type="RefSeq" id="WP_051314217.1">
    <property type="nucleotide sequence ID" value="NZ_AUBJ02000001.1"/>
</dbReference>
<feature type="region of interest" description="Disordered" evidence="1">
    <location>
        <begin position="1"/>
        <end position="23"/>
    </location>
</feature>
<protein>
    <recommendedName>
        <fullName evidence="2">DUF4439 domain-containing protein</fullName>
    </recommendedName>
</protein>
<evidence type="ECO:0000256" key="1">
    <source>
        <dbReference type="SAM" id="MobiDB-lite"/>
    </source>
</evidence>
<dbReference type="Gene3D" id="1.20.1260.10">
    <property type="match status" value="1"/>
</dbReference>
<feature type="domain" description="DUF4439" evidence="2">
    <location>
        <begin position="27"/>
        <end position="162"/>
    </location>
</feature>
<evidence type="ECO:0000313" key="3">
    <source>
        <dbReference type="EMBL" id="MCP2334417.1"/>
    </source>
</evidence>
<dbReference type="InterPro" id="IPR009078">
    <property type="entry name" value="Ferritin-like_SF"/>
</dbReference>
<organism evidence="3 4">
    <name type="scientific">Actinoalloteichus caeruleus DSM 43889</name>
    <dbReference type="NCBI Taxonomy" id="1120930"/>
    <lineage>
        <taxon>Bacteria</taxon>
        <taxon>Bacillati</taxon>
        <taxon>Actinomycetota</taxon>
        <taxon>Actinomycetes</taxon>
        <taxon>Pseudonocardiales</taxon>
        <taxon>Pseudonocardiaceae</taxon>
        <taxon>Actinoalloteichus</taxon>
        <taxon>Actinoalloteichus cyanogriseus</taxon>
    </lineage>
</organism>
<dbReference type="InterPro" id="IPR012347">
    <property type="entry name" value="Ferritin-like"/>
</dbReference>
<dbReference type="Proteomes" id="UP000791080">
    <property type="component" value="Unassembled WGS sequence"/>
</dbReference>
<gene>
    <name evidence="3" type="ORF">G443_004687</name>
</gene>
<reference evidence="3 4" key="1">
    <citation type="submission" date="2013-07" db="EMBL/GenBank/DDBJ databases">
        <authorList>
            <consortium name="DOE Joint Genome Institute"/>
            <person name="Reeve W."/>
            <person name="Huntemann M."/>
            <person name="Han J."/>
            <person name="Chen A."/>
            <person name="Kyrpides N."/>
            <person name="Mavromatis K."/>
            <person name="Markowitz V."/>
            <person name="Palaniappan K."/>
            <person name="Ivanova N."/>
            <person name="Schaumberg A."/>
            <person name="Pati A."/>
            <person name="Liolios K."/>
            <person name="Nordberg H.P."/>
            <person name="Cantor M.N."/>
            <person name="Hua S.X."/>
            <person name="Woyke T."/>
        </authorList>
    </citation>
    <scope>NUCLEOTIDE SEQUENCE [LARGE SCALE GENOMIC DNA]</scope>
    <source>
        <strain evidence="3 4">DSM 43889</strain>
    </source>
</reference>
<dbReference type="EMBL" id="AUBJ02000001">
    <property type="protein sequence ID" value="MCP2334417.1"/>
    <property type="molecule type" value="Genomic_DNA"/>
</dbReference>